<dbReference type="OrthoDB" id="361797at2759"/>
<dbReference type="GO" id="GO:0003723">
    <property type="term" value="F:RNA binding"/>
    <property type="evidence" value="ECO:0007669"/>
    <property type="project" value="InterPro"/>
</dbReference>
<dbReference type="GO" id="GO:0005730">
    <property type="term" value="C:nucleolus"/>
    <property type="evidence" value="ECO:0007669"/>
    <property type="project" value="UniProtKB-SubCell"/>
</dbReference>
<organism evidence="6 7">
    <name type="scientific">Heliocybe sulcata</name>
    <dbReference type="NCBI Taxonomy" id="5364"/>
    <lineage>
        <taxon>Eukaryota</taxon>
        <taxon>Fungi</taxon>
        <taxon>Dikarya</taxon>
        <taxon>Basidiomycota</taxon>
        <taxon>Agaricomycotina</taxon>
        <taxon>Agaricomycetes</taxon>
        <taxon>Gloeophyllales</taxon>
        <taxon>Gloeophyllaceae</taxon>
        <taxon>Heliocybe</taxon>
    </lineage>
</organism>
<dbReference type="InterPro" id="IPR016024">
    <property type="entry name" value="ARM-type_fold"/>
</dbReference>
<feature type="domain" description="MI" evidence="5">
    <location>
        <begin position="416"/>
        <end position="555"/>
    </location>
</feature>
<dbReference type="InterPro" id="IPR003891">
    <property type="entry name" value="Initiation_fac_eIF4g_MI"/>
</dbReference>
<dbReference type="SMART" id="SM00543">
    <property type="entry name" value="MIF4G"/>
    <property type="match status" value="1"/>
</dbReference>
<evidence type="ECO:0000256" key="2">
    <source>
        <dbReference type="ARBA" id="ARBA00006856"/>
    </source>
</evidence>
<name>A0A5C3N1T4_9AGAM</name>
<comment type="subcellular location">
    <subcellularLocation>
        <location evidence="1">Nucleus</location>
        <location evidence="1">Nucleolus</location>
    </subcellularLocation>
</comment>
<dbReference type="PANTHER" id="PTHR18034">
    <property type="entry name" value="CELL CYCLE CONTROL PROTEIN CWF22-RELATED"/>
    <property type="match status" value="1"/>
</dbReference>
<dbReference type="PANTHER" id="PTHR18034:SF4">
    <property type="entry name" value="NUCLEOLAR MIF4G DOMAIN-CONTAINING PROTEIN 1"/>
    <property type="match status" value="1"/>
</dbReference>
<accession>A0A5C3N1T4</accession>
<dbReference type="Pfam" id="PF02854">
    <property type="entry name" value="MIF4G"/>
    <property type="match status" value="1"/>
</dbReference>
<dbReference type="EMBL" id="ML213514">
    <property type="protein sequence ID" value="TFK50018.1"/>
    <property type="molecule type" value="Genomic_DNA"/>
</dbReference>
<dbReference type="SUPFAM" id="SSF48371">
    <property type="entry name" value="ARM repeat"/>
    <property type="match status" value="1"/>
</dbReference>
<proteinExistence type="inferred from homology"/>
<keyword evidence="3" id="KW-0539">Nucleus</keyword>
<protein>
    <submittedName>
        <fullName evidence="6">ARM repeat-containing protein</fullName>
    </submittedName>
</protein>
<feature type="compositionally biased region" description="Acidic residues" evidence="4">
    <location>
        <begin position="21"/>
        <end position="32"/>
    </location>
</feature>
<dbReference type="AlphaFoldDB" id="A0A5C3N1T4"/>
<comment type="similarity">
    <text evidence="2">Belongs to the CWC22 family.</text>
</comment>
<dbReference type="Gene3D" id="1.25.40.180">
    <property type="match status" value="1"/>
</dbReference>
<evidence type="ECO:0000256" key="3">
    <source>
        <dbReference type="ARBA" id="ARBA00023242"/>
    </source>
</evidence>
<dbReference type="Pfam" id="PF02847">
    <property type="entry name" value="MA3"/>
    <property type="match status" value="1"/>
</dbReference>
<dbReference type="STRING" id="5364.A0A5C3N1T4"/>
<feature type="region of interest" description="Disordered" evidence="4">
    <location>
        <begin position="1"/>
        <end position="108"/>
    </location>
</feature>
<dbReference type="SMART" id="SM00544">
    <property type="entry name" value="MA3"/>
    <property type="match status" value="1"/>
</dbReference>
<dbReference type="InterPro" id="IPR050781">
    <property type="entry name" value="CWC22_splicing_factor"/>
</dbReference>
<evidence type="ECO:0000256" key="4">
    <source>
        <dbReference type="SAM" id="MobiDB-lite"/>
    </source>
</evidence>
<evidence type="ECO:0000259" key="5">
    <source>
        <dbReference type="PROSITE" id="PS51366"/>
    </source>
</evidence>
<evidence type="ECO:0000313" key="7">
    <source>
        <dbReference type="Proteomes" id="UP000305948"/>
    </source>
</evidence>
<evidence type="ECO:0000256" key="1">
    <source>
        <dbReference type="ARBA" id="ARBA00004604"/>
    </source>
</evidence>
<dbReference type="GO" id="GO:0042274">
    <property type="term" value="P:ribosomal small subunit biogenesis"/>
    <property type="evidence" value="ECO:0007669"/>
    <property type="project" value="TreeGrafter"/>
</dbReference>
<dbReference type="PROSITE" id="PS51366">
    <property type="entry name" value="MI"/>
    <property type="match status" value="1"/>
</dbReference>
<dbReference type="Proteomes" id="UP000305948">
    <property type="component" value="Unassembled WGS sequence"/>
</dbReference>
<evidence type="ECO:0000313" key="6">
    <source>
        <dbReference type="EMBL" id="TFK50018.1"/>
    </source>
</evidence>
<reference evidence="6 7" key="1">
    <citation type="journal article" date="2019" name="Nat. Ecol. Evol.">
        <title>Megaphylogeny resolves global patterns of mushroom evolution.</title>
        <authorList>
            <person name="Varga T."/>
            <person name="Krizsan K."/>
            <person name="Foldi C."/>
            <person name="Dima B."/>
            <person name="Sanchez-Garcia M."/>
            <person name="Sanchez-Ramirez S."/>
            <person name="Szollosi G.J."/>
            <person name="Szarkandi J.G."/>
            <person name="Papp V."/>
            <person name="Albert L."/>
            <person name="Andreopoulos W."/>
            <person name="Angelini C."/>
            <person name="Antonin V."/>
            <person name="Barry K.W."/>
            <person name="Bougher N.L."/>
            <person name="Buchanan P."/>
            <person name="Buyck B."/>
            <person name="Bense V."/>
            <person name="Catcheside P."/>
            <person name="Chovatia M."/>
            <person name="Cooper J."/>
            <person name="Damon W."/>
            <person name="Desjardin D."/>
            <person name="Finy P."/>
            <person name="Geml J."/>
            <person name="Haridas S."/>
            <person name="Hughes K."/>
            <person name="Justo A."/>
            <person name="Karasinski D."/>
            <person name="Kautmanova I."/>
            <person name="Kiss B."/>
            <person name="Kocsube S."/>
            <person name="Kotiranta H."/>
            <person name="LaButti K.M."/>
            <person name="Lechner B.E."/>
            <person name="Liimatainen K."/>
            <person name="Lipzen A."/>
            <person name="Lukacs Z."/>
            <person name="Mihaltcheva S."/>
            <person name="Morgado L.N."/>
            <person name="Niskanen T."/>
            <person name="Noordeloos M.E."/>
            <person name="Ohm R.A."/>
            <person name="Ortiz-Santana B."/>
            <person name="Ovrebo C."/>
            <person name="Racz N."/>
            <person name="Riley R."/>
            <person name="Savchenko A."/>
            <person name="Shiryaev A."/>
            <person name="Soop K."/>
            <person name="Spirin V."/>
            <person name="Szebenyi C."/>
            <person name="Tomsovsky M."/>
            <person name="Tulloss R.E."/>
            <person name="Uehling J."/>
            <person name="Grigoriev I.V."/>
            <person name="Vagvolgyi C."/>
            <person name="Papp T."/>
            <person name="Martin F.M."/>
            <person name="Miettinen O."/>
            <person name="Hibbett D.S."/>
            <person name="Nagy L.G."/>
        </authorList>
    </citation>
    <scope>NUCLEOTIDE SEQUENCE [LARGE SCALE GENOMIC DNA]</scope>
    <source>
        <strain evidence="6 7">OMC1185</strain>
    </source>
</reference>
<feature type="compositionally biased region" description="Acidic residues" evidence="4">
    <location>
        <begin position="49"/>
        <end position="66"/>
    </location>
</feature>
<sequence length="658" mass="73813">MPALDLLFELDEIDGSPQDINAEEASDAEEESSIPNKSDSERTGAGSDSEPDADGWDGFDEEEDGLDPANPQASEDAPVLADPEKQSSATRYIPPHLRQSAATEQGESEEIIKMTRQLKGQLNRMTEQNIGSIVDAIEEMYRKHRRHDITAALTKLIIDGIASHSILLDSYVVLHASFVSAMHKIVGIEFAAYFTQTVVSSYERYYREMLEQPTENDSETKGKECSNLIVLLSELYNFQVISCILIYDVIRDLLSKALTEWNVELLLKIARNSGPQLRQDDPSALKDIIQIVQSKISGQTNSLSSRTRFMLETLINLKNNKLKTNAAPGSAETAERLKKYLSGLSKKRHVLGHEPLRIFLKDLHAAESKGKWWLVGAAWNGNPLVDRLDNAPQEPRKERSDNVLLKLARKQGMNTDIRRSIFVVLMSSEDYLDACERLAQLNLTEVQQREIVRVVLHCCGKEKAYNPFYTLVCQQLCRTSHSYKITLQFCLWDFLRDLGETNVGGAEVIKGAQDDFGSSTGKAVSTGKMKNVAKAYAWWIAKECCSISILKPVDFTILKPKTRVFLRELFIQLFISSQASSPTDQIVTKDTPLARNRAAIEQIFIKATRIETLALGLLYFLGEAFRDDSEDGRVETVKWAVEVAKDTLRTGMDVIPNL</sequence>
<dbReference type="InterPro" id="IPR003890">
    <property type="entry name" value="MIF4G-like_typ-3"/>
</dbReference>
<keyword evidence="7" id="KW-1185">Reference proteome</keyword>
<gene>
    <name evidence="6" type="ORF">OE88DRAFT_307276</name>
</gene>